<evidence type="ECO:0000313" key="2">
    <source>
        <dbReference type="Proteomes" id="UP000243542"/>
    </source>
</evidence>
<proteinExistence type="predicted"/>
<accession>A0A2A9F7E2</accession>
<organism evidence="1 2">
    <name type="scientific">Amycolatopsis sulphurea</name>
    <dbReference type="NCBI Taxonomy" id="76022"/>
    <lineage>
        <taxon>Bacteria</taxon>
        <taxon>Bacillati</taxon>
        <taxon>Actinomycetota</taxon>
        <taxon>Actinomycetes</taxon>
        <taxon>Pseudonocardiales</taxon>
        <taxon>Pseudonocardiaceae</taxon>
        <taxon>Amycolatopsis</taxon>
    </lineage>
</organism>
<sequence>MSTMRGPEQNLPGLSLPPTVVAGHLRSCAEELAETLRGHDEAATLGELTEVVTQLVAGQRALAHALAGLAGRVDVRNVALVAAPTVDLEVVTEVLQAAACAASCSAEALVEAQPSLDCVRESAGPDTRV</sequence>
<reference evidence="1 2" key="1">
    <citation type="submission" date="2017-10" db="EMBL/GenBank/DDBJ databases">
        <title>Sequencing the genomes of 1000 actinobacteria strains.</title>
        <authorList>
            <person name="Klenk H.-P."/>
        </authorList>
    </citation>
    <scope>NUCLEOTIDE SEQUENCE [LARGE SCALE GENOMIC DNA]</scope>
    <source>
        <strain evidence="1 2">DSM 46092</strain>
    </source>
</reference>
<keyword evidence="2" id="KW-1185">Reference proteome</keyword>
<dbReference type="Proteomes" id="UP000243542">
    <property type="component" value="Unassembled WGS sequence"/>
</dbReference>
<protein>
    <submittedName>
        <fullName evidence="1">Uncharacterized protein</fullName>
    </submittedName>
</protein>
<comment type="caution">
    <text evidence="1">The sequence shown here is derived from an EMBL/GenBank/DDBJ whole genome shotgun (WGS) entry which is preliminary data.</text>
</comment>
<dbReference type="AlphaFoldDB" id="A0A2A9F7E2"/>
<name>A0A2A9F7E2_9PSEU</name>
<dbReference type="EMBL" id="PDJK01000002">
    <property type="protein sequence ID" value="PFG46691.1"/>
    <property type="molecule type" value="Genomic_DNA"/>
</dbReference>
<evidence type="ECO:0000313" key="1">
    <source>
        <dbReference type="EMBL" id="PFG46691.1"/>
    </source>
</evidence>
<gene>
    <name evidence="1" type="ORF">ATK36_1683</name>
</gene>